<protein>
    <recommendedName>
        <fullName evidence="10">Citrate exporter 1</fullName>
    </recommendedName>
</protein>
<comment type="function">
    <text evidence="9">Transmembrane transporter that exports citrate across the cell membrane.</text>
</comment>
<evidence type="ECO:0000256" key="7">
    <source>
        <dbReference type="ARBA" id="ARBA00023180"/>
    </source>
</evidence>
<dbReference type="FunFam" id="1.20.1720.10:FF:000009">
    <property type="entry name" value="MFS multidrug transporter"/>
    <property type="match status" value="1"/>
</dbReference>
<feature type="transmembrane region" description="Helical" evidence="12">
    <location>
        <begin position="364"/>
        <end position="383"/>
    </location>
</feature>
<sequence length="497" mass="53425">MASPTPMPTTVVEAKEEGVSEQKEVQKAENTENTNPVAPQPPYSAFSPARKKFILSIVVAKAFIAPVSGSIYMPLLPVLANDLDVSPALINLTVTVFMLTFAIAPLFFASLSDVRGRKPVYVLGLLIGIGANVALAAAPAHYASFMVLRVVQAIGGSALFSLGAGTVVDIFEPKQRGRAISYYSLGPQFGPILGPVIGGAIAQRTSWRWTFGFLAMFGGFCLLVSLFLLPETLRSRVGNSEIHSGKSWIQWPSFNQKVELKPGQIVPRRPSRRNILVFMRHPLIMLSCINVALLFGSYYCLAVSFPKVVEDRFGFTTAETGAAFLAPGIGMICGSILCGHLSDWRHRKHIEKTKAEEVAPERRLHLQFIGTALFPIGVLIYGWLGNFSIGVPGLIIAMFICGFGLSWTTSTNTTYATLVQPGQAATLVALGSLLRNPAAAVGAAVIDPLIGAEGFGWCFTGLAIVDLISTGIATLSLVKGPSWRKAFEEKHKGSLCR</sequence>
<feature type="transmembrane region" description="Helical" evidence="12">
    <location>
        <begin position="180"/>
        <end position="201"/>
    </location>
</feature>
<evidence type="ECO:0000256" key="6">
    <source>
        <dbReference type="ARBA" id="ARBA00023136"/>
    </source>
</evidence>
<reference evidence="14 15" key="1">
    <citation type="submission" date="2017-10" db="EMBL/GenBank/DDBJ databases">
        <title>Comparative genomics in systemic dimorphic fungi from Ajellomycetaceae.</title>
        <authorList>
            <person name="Munoz J.F."/>
            <person name="Mcewen J.G."/>
            <person name="Clay O.K."/>
            <person name="Cuomo C.A."/>
        </authorList>
    </citation>
    <scope>NUCLEOTIDE SEQUENCE [LARGE SCALE GENOMIC DNA]</scope>
    <source>
        <strain evidence="14 15">UAMH5409</strain>
    </source>
</reference>
<evidence type="ECO:0000256" key="2">
    <source>
        <dbReference type="ARBA" id="ARBA00008335"/>
    </source>
</evidence>
<feature type="transmembrane region" description="Helical" evidence="12">
    <location>
        <begin position="389"/>
        <end position="408"/>
    </location>
</feature>
<feature type="transmembrane region" description="Helical" evidence="12">
    <location>
        <begin position="146"/>
        <end position="168"/>
    </location>
</feature>
<dbReference type="FunFam" id="1.20.1250.20:FF:000172">
    <property type="entry name" value="MFS multidrug resistance transporter"/>
    <property type="match status" value="1"/>
</dbReference>
<keyword evidence="5 12" id="KW-1133">Transmembrane helix</keyword>
<keyword evidence="4 12" id="KW-0812">Transmembrane</keyword>
<keyword evidence="6 12" id="KW-0472">Membrane</keyword>
<evidence type="ECO:0000256" key="4">
    <source>
        <dbReference type="ARBA" id="ARBA00022692"/>
    </source>
</evidence>
<dbReference type="Gene3D" id="1.20.1250.20">
    <property type="entry name" value="MFS general substrate transporter like domains"/>
    <property type="match status" value="1"/>
</dbReference>
<feature type="transmembrane region" description="Helical" evidence="12">
    <location>
        <begin position="88"/>
        <end position="108"/>
    </location>
</feature>
<evidence type="ECO:0000256" key="3">
    <source>
        <dbReference type="ARBA" id="ARBA00022448"/>
    </source>
</evidence>
<keyword evidence="3" id="KW-0813">Transport</keyword>
<feature type="domain" description="Major facilitator superfamily (MFS) profile" evidence="13">
    <location>
        <begin position="54"/>
        <end position="481"/>
    </location>
</feature>
<evidence type="ECO:0000256" key="1">
    <source>
        <dbReference type="ARBA" id="ARBA00004141"/>
    </source>
</evidence>
<organism evidence="14 15">
    <name type="scientific">Helicocarpus griseus UAMH5409</name>
    <dbReference type="NCBI Taxonomy" id="1447875"/>
    <lineage>
        <taxon>Eukaryota</taxon>
        <taxon>Fungi</taxon>
        <taxon>Dikarya</taxon>
        <taxon>Ascomycota</taxon>
        <taxon>Pezizomycotina</taxon>
        <taxon>Eurotiomycetes</taxon>
        <taxon>Eurotiomycetidae</taxon>
        <taxon>Onygenales</taxon>
        <taxon>Ajellomycetaceae</taxon>
        <taxon>Helicocarpus</taxon>
    </lineage>
</organism>
<dbReference type="GO" id="GO:0140115">
    <property type="term" value="P:export across plasma membrane"/>
    <property type="evidence" value="ECO:0007669"/>
    <property type="project" value="UniProtKB-ARBA"/>
</dbReference>
<dbReference type="PANTHER" id="PTHR23502:SF21">
    <property type="entry name" value="DITYROSINE TRANSPORTER 1"/>
    <property type="match status" value="1"/>
</dbReference>
<feature type="transmembrane region" description="Helical" evidence="12">
    <location>
        <begin position="454"/>
        <end position="478"/>
    </location>
</feature>
<evidence type="ECO:0000256" key="11">
    <source>
        <dbReference type="SAM" id="MobiDB-lite"/>
    </source>
</evidence>
<dbReference type="PANTHER" id="PTHR23502">
    <property type="entry name" value="MAJOR FACILITATOR SUPERFAMILY"/>
    <property type="match status" value="1"/>
</dbReference>
<evidence type="ECO:0000313" key="15">
    <source>
        <dbReference type="Proteomes" id="UP000223968"/>
    </source>
</evidence>
<feature type="transmembrane region" description="Helical" evidence="12">
    <location>
        <begin position="53"/>
        <end position="76"/>
    </location>
</feature>
<evidence type="ECO:0000256" key="8">
    <source>
        <dbReference type="ARBA" id="ARBA00051015"/>
    </source>
</evidence>
<dbReference type="STRING" id="1447875.A0A2B7Y429"/>
<keyword evidence="15" id="KW-1185">Reference proteome</keyword>
<dbReference type="Proteomes" id="UP000223968">
    <property type="component" value="Unassembled WGS sequence"/>
</dbReference>
<comment type="similarity">
    <text evidence="2">Belongs to the major facilitator superfamily.</text>
</comment>
<dbReference type="GO" id="GO:0005886">
    <property type="term" value="C:plasma membrane"/>
    <property type="evidence" value="ECO:0007669"/>
    <property type="project" value="TreeGrafter"/>
</dbReference>
<feature type="transmembrane region" description="Helical" evidence="12">
    <location>
        <begin position="324"/>
        <end position="343"/>
    </location>
</feature>
<dbReference type="AlphaFoldDB" id="A0A2B7Y429"/>
<dbReference type="Pfam" id="PF07690">
    <property type="entry name" value="MFS_1"/>
    <property type="match status" value="1"/>
</dbReference>
<gene>
    <name evidence="14" type="ORF">AJ79_02174</name>
</gene>
<feature type="transmembrane region" description="Helical" evidence="12">
    <location>
        <begin position="207"/>
        <end position="229"/>
    </location>
</feature>
<dbReference type="InterPro" id="IPR020846">
    <property type="entry name" value="MFS_dom"/>
</dbReference>
<name>A0A2B7Y429_9EURO</name>
<dbReference type="OrthoDB" id="3936150at2759"/>
<dbReference type="CDD" id="cd17323">
    <property type="entry name" value="MFS_Tpo1_MDR_like"/>
    <property type="match status" value="1"/>
</dbReference>
<accession>A0A2B7Y429</accession>
<evidence type="ECO:0000256" key="5">
    <source>
        <dbReference type="ARBA" id="ARBA00022989"/>
    </source>
</evidence>
<evidence type="ECO:0000259" key="13">
    <source>
        <dbReference type="PROSITE" id="PS50850"/>
    </source>
</evidence>
<dbReference type="InterPro" id="IPR036259">
    <property type="entry name" value="MFS_trans_sf"/>
</dbReference>
<evidence type="ECO:0000313" key="14">
    <source>
        <dbReference type="EMBL" id="PGH15793.1"/>
    </source>
</evidence>
<dbReference type="EMBL" id="PDNB01000022">
    <property type="protein sequence ID" value="PGH15793.1"/>
    <property type="molecule type" value="Genomic_DNA"/>
</dbReference>
<evidence type="ECO:0000256" key="12">
    <source>
        <dbReference type="SAM" id="Phobius"/>
    </source>
</evidence>
<dbReference type="PROSITE" id="PS50850">
    <property type="entry name" value="MFS"/>
    <property type="match status" value="1"/>
</dbReference>
<dbReference type="InterPro" id="IPR011701">
    <property type="entry name" value="MFS"/>
</dbReference>
<dbReference type="SUPFAM" id="SSF103473">
    <property type="entry name" value="MFS general substrate transporter"/>
    <property type="match status" value="1"/>
</dbReference>
<proteinExistence type="inferred from homology"/>
<feature type="transmembrane region" description="Helical" evidence="12">
    <location>
        <begin position="283"/>
        <end position="304"/>
    </location>
</feature>
<comment type="subcellular location">
    <subcellularLocation>
        <location evidence="1">Membrane</location>
        <topology evidence="1">Multi-pass membrane protein</topology>
    </subcellularLocation>
</comment>
<comment type="catalytic activity">
    <reaction evidence="8">
        <text>citrate(in) = citrate(out)</text>
        <dbReference type="Rhea" id="RHEA:33183"/>
        <dbReference type="ChEBI" id="CHEBI:16947"/>
    </reaction>
</comment>
<evidence type="ECO:0000256" key="9">
    <source>
        <dbReference type="ARBA" id="ARBA00057034"/>
    </source>
</evidence>
<feature type="compositionally biased region" description="Basic and acidic residues" evidence="11">
    <location>
        <begin position="13"/>
        <end position="30"/>
    </location>
</feature>
<dbReference type="GO" id="GO:0005275">
    <property type="term" value="F:amine transmembrane transporter activity"/>
    <property type="evidence" value="ECO:0007669"/>
    <property type="project" value="TreeGrafter"/>
</dbReference>
<evidence type="ECO:0000256" key="10">
    <source>
        <dbReference type="ARBA" id="ARBA00074746"/>
    </source>
</evidence>
<keyword evidence="7" id="KW-0325">Glycoprotein</keyword>
<dbReference type="GO" id="GO:0015137">
    <property type="term" value="F:citrate transmembrane transporter activity"/>
    <property type="evidence" value="ECO:0007669"/>
    <property type="project" value="UniProtKB-ARBA"/>
</dbReference>
<feature type="transmembrane region" description="Helical" evidence="12">
    <location>
        <begin position="120"/>
        <end position="140"/>
    </location>
</feature>
<feature type="region of interest" description="Disordered" evidence="11">
    <location>
        <begin position="1"/>
        <end position="43"/>
    </location>
</feature>
<comment type="caution">
    <text evidence="14">The sequence shown here is derived from an EMBL/GenBank/DDBJ whole genome shotgun (WGS) entry which is preliminary data.</text>
</comment>